<protein>
    <submittedName>
        <fullName evidence="4">Flocculation protein FLO11-like</fullName>
    </submittedName>
</protein>
<keyword evidence="3" id="KW-1185">Reference proteome</keyword>
<evidence type="ECO:0000313" key="2">
    <source>
        <dbReference type="EMBL" id="VDP92599.1"/>
    </source>
</evidence>
<gene>
    <name evidence="2" type="ORF">ECPE_LOCUS15327</name>
</gene>
<dbReference type="OrthoDB" id="10527787at2759"/>
<dbReference type="EMBL" id="UZAN01060223">
    <property type="protein sequence ID" value="VDP92599.1"/>
    <property type="molecule type" value="Genomic_DNA"/>
</dbReference>
<organism evidence="4">
    <name type="scientific">Echinostoma caproni</name>
    <dbReference type="NCBI Taxonomy" id="27848"/>
    <lineage>
        <taxon>Eukaryota</taxon>
        <taxon>Metazoa</taxon>
        <taxon>Spiralia</taxon>
        <taxon>Lophotrochozoa</taxon>
        <taxon>Platyhelminthes</taxon>
        <taxon>Trematoda</taxon>
        <taxon>Digenea</taxon>
        <taxon>Plagiorchiida</taxon>
        <taxon>Echinostomata</taxon>
        <taxon>Echinostomatoidea</taxon>
        <taxon>Echinostomatidae</taxon>
        <taxon>Echinostoma</taxon>
    </lineage>
</organism>
<dbReference type="Proteomes" id="UP000272942">
    <property type="component" value="Unassembled WGS sequence"/>
</dbReference>
<dbReference type="AlphaFoldDB" id="A0A183B7Z1"/>
<dbReference type="WBParaSite" id="ECPE_0001536601-mRNA-1">
    <property type="protein sequence ID" value="ECPE_0001536601-mRNA-1"/>
    <property type="gene ID" value="ECPE_0001536601"/>
</dbReference>
<name>A0A183B7Z1_9TREM</name>
<accession>A0A183B7Z1</accession>
<feature type="compositionally biased region" description="Low complexity" evidence="1">
    <location>
        <begin position="119"/>
        <end position="130"/>
    </location>
</feature>
<feature type="compositionally biased region" description="Polar residues" evidence="1">
    <location>
        <begin position="131"/>
        <end position="141"/>
    </location>
</feature>
<sequence>MQDVPGSSSIDPNTDLRIDTAVLGKKHRVLESNSVPSFDEPIYDIVPLSDDSSTDELVDTNEKFLQRSEPAIATAPVTVVSAQRPSLGSLLTEDRCFKPVHLPSAEEVSLDSINSFEDTNNSNNTNASGNPAQTDTISLNGGQPIERPSTIRLDQTSLSPRLMPKQVTTASVVLITPSSPTKTMESPTINIRPIPATIRLDTNVRSVIPSPIVSSV</sequence>
<proteinExistence type="predicted"/>
<evidence type="ECO:0000313" key="4">
    <source>
        <dbReference type="WBParaSite" id="ECPE_0001536601-mRNA-1"/>
    </source>
</evidence>
<reference evidence="4" key="1">
    <citation type="submission" date="2016-06" db="UniProtKB">
        <authorList>
            <consortium name="WormBaseParasite"/>
        </authorList>
    </citation>
    <scope>IDENTIFICATION</scope>
</reference>
<feature type="region of interest" description="Disordered" evidence="1">
    <location>
        <begin position="118"/>
        <end position="147"/>
    </location>
</feature>
<evidence type="ECO:0000256" key="1">
    <source>
        <dbReference type="SAM" id="MobiDB-lite"/>
    </source>
</evidence>
<evidence type="ECO:0000313" key="3">
    <source>
        <dbReference type="Proteomes" id="UP000272942"/>
    </source>
</evidence>
<reference evidence="2 3" key="2">
    <citation type="submission" date="2018-11" db="EMBL/GenBank/DDBJ databases">
        <authorList>
            <consortium name="Pathogen Informatics"/>
        </authorList>
    </citation>
    <scope>NUCLEOTIDE SEQUENCE [LARGE SCALE GENOMIC DNA]</scope>
    <source>
        <strain evidence="2 3">Egypt</strain>
    </source>
</reference>